<evidence type="ECO:0000313" key="3">
    <source>
        <dbReference type="EMBL" id="KAF5385631.1"/>
    </source>
</evidence>
<organism evidence="3 4">
    <name type="scientific">Collybiopsis confluens</name>
    <dbReference type="NCBI Taxonomy" id="2823264"/>
    <lineage>
        <taxon>Eukaryota</taxon>
        <taxon>Fungi</taxon>
        <taxon>Dikarya</taxon>
        <taxon>Basidiomycota</taxon>
        <taxon>Agaricomycotina</taxon>
        <taxon>Agaricomycetes</taxon>
        <taxon>Agaricomycetidae</taxon>
        <taxon>Agaricales</taxon>
        <taxon>Marasmiineae</taxon>
        <taxon>Omphalotaceae</taxon>
        <taxon>Collybiopsis</taxon>
    </lineage>
</organism>
<comment type="caution">
    <text evidence="3">The sequence shown here is derived from an EMBL/GenBank/DDBJ whole genome shotgun (WGS) entry which is preliminary data.</text>
</comment>
<reference evidence="3 4" key="1">
    <citation type="journal article" date="2020" name="ISME J.">
        <title>Uncovering the hidden diversity of litter-decomposition mechanisms in mushroom-forming fungi.</title>
        <authorList>
            <person name="Floudas D."/>
            <person name="Bentzer J."/>
            <person name="Ahren D."/>
            <person name="Johansson T."/>
            <person name="Persson P."/>
            <person name="Tunlid A."/>
        </authorList>
    </citation>
    <scope>NUCLEOTIDE SEQUENCE [LARGE SCALE GENOMIC DNA]</scope>
    <source>
        <strain evidence="3 4">CBS 406.79</strain>
    </source>
</reference>
<sequence length="441" mass="47339">MDFALFPTLFFVVLKLASNAAADIACADPSALVPLLRAFNGGDHFYTTNLTEMDQVAISLDGYSFEGEAAFIWTTQQPGTVPLFRLDNVQKNDHFYTISPDELGIMLNLGWTYDTAINHTAGYVYPYSICGASPIYQLFNSTVVDHFYTMDVDESIRSQFQNQGIAGYAILPSANGTFVPGSAKPFFLPNSVSATAGAQVSSSTTSTCANPSDAIPLLRAYNVAVFDHFYTINSTEMAGAEPLGYGFEGDAAFVWSTQEGTTVPLYSLFSQALNDHFYTIDPTEADQAQQSGYALDITSNAGYVYPYSVCGASPIYRMYSDSFKDHFYTMSITESQNADNTVYVIEGVVGYALLSSVDGWPQTATASASPLFLPVEIASASSVLLTLAPSGVPAATTTFGFDSTFSAPSPTTTISHNAASQKPLSLYTALGLATIAMWISL</sequence>
<feature type="signal peptide" evidence="1">
    <location>
        <begin position="1"/>
        <end position="22"/>
    </location>
</feature>
<dbReference type="Proteomes" id="UP000518752">
    <property type="component" value="Unassembled WGS sequence"/>
</dbReference>
<evidence type="ECO:0000313" key="4">
    <source>
        <dbReference type="Proteomes" id="UP000518752"/>
    </source>
</evidence>
<feature type="domain" description="DUF5648" evidence="2">
    <location>
        <begin position="35"/>
        <end position="169"/>
    </location>
</feature>
<evidence type="ECO:0000259" key="2">
    <source>
        <dbReference type="Pfam" id="PF18885"/>
    </source>
</evidence>
<proteinExistence type="predicted"/>
<name>A0A8H5HM45_9AGAR</name>
<evidence type="ECO:0000256" key="1">
    <source>
        <dbReference type="SAM" id="SignalP"/>
    </source>
</evidence>
<dbReference type="EMBL" id="JAACJN010000038">
    <property type="protein sequence ID" value="KAF5385631.1"/>
    <property type="molecule type" value="Genomic_DNA"/>
</dbReference>
<dbReference type="OrthoDB" id="1077582at2759"/>
<keyword evidence="4" id="KW-1185">Reference proteome</keyword>
<keyword evidence="1" id="KW-0732">Signal</keyword>
<accession>A0A8H5HM45</accession>
<dbReference type="InterPro" id="IPR043708">
    <property type="entry name" value="DUF5648"/>
</dbReference>
<protein>
    <recommendedName>
        <fullName evidence="2">DUF5648 domain-containing protein</fullName>
    </recommendedName>
</protein>
<dbReference type="Pfam" id="PF18885">
    <property type="entry name" value="DUF5648"/>
    <property type="match status" value="2"/>
</dbReference>
<feature type="chain" id="PRO_5034592228" description="DUF5648 domain-containing protein" evidence="1">
    <location>
        <begin position="23"/>
        <end position="441"/>
    </location>
</feature>
<feature type="domain" description="DUF5648" evidence="2">
    <location>
        <begin position="216"/>
        <end position="353"/>
    </location>
</feature>
<gene>
    <name evidence="3" type="ORF">D9757_005538</name>
</gene>
<dbReference type="AlphaFoldDB" id="A0A8H5HM45"/>